<reference evidence="1 2" key="1">
    <citation type="submission" date="2020-01" db="EMBL/GenBank/DDBJ databases">
        <title>Draft genome sequence of Aspergillus udagawae IFM 46972.</title>
        <authorList>
            <person name="Takahashi H."/>
            <person name="Yaguchi T."/>
        </authorList>
    </citation>
    <scope>NUCLEOTIDE SEQUENCE [LARGE SCALE GENOMIC DNA]</scope>
    <source>
        <strain evidence="1 2">IFM 46972</strain>
    </source>
</reference>
<comment type="caution">
    <text evidence="1">The sequence shown here is derived from an EMBL/GenBank/DDBJ whole genome shotgun (WGS) entry which is preliminary data.</text>
</comment>
<protein>
    <submittedName>
        <fullName evidence="1">Uncharacterized protein</fullName>
    </submittedName>
</protein>
<organism evidence="1 2">
    <name type="scientific">Aspergillus udagawae</name>
    <dbReference type="NCBI Taxonomy" id="91492"/>
    <lineage>
        <taxon>Eukaryota</taxon>
        <taxon>Fungi</taxon>
        <taxon>Dikarya</taxon>
        <taxon>Ascomycota</taxon>
        <taxon>Pezizomycotina</taxon>
        <taxon>Eurotiomycetes</taxon>
        <taxon>Eurotiomycetidae</taxon>
        <taxon>Eurotiales</taxon>
        <taxon>Aspergillaceae</taxon>
        <taxon>Aspergillus</taxon>
        <taxon>Aspergillus subgen. Fumigati</taxon>
    </lineage>
</organism>
<sequence length="139" mass="15788">MPLASSECYCNLHLWWPYTTATNYTITRLALYKLNITVDSLWTENAKIFNLSSPDEVLPANSYLKVPQCMPSVCTITAFEFTYGEFKTWRRNMIMTLNFHYNYSSALGTIADEALGLSYPIITLPVGRRALVDNPSSNL</sequence>
<evidence type="ECO:0000313" key="1">
    <source>
        <dbReference type="EMBL" id="GFF35423.1"/>
    </source>
</evidence>
<gene>
    <name evidence="1" type="ORF">IFM46972_04546</name>
</gene>
<dbReference type="Proteomes" id="UP000465221">
    <property type="component" value="Unassembled WGS sequence"/>
</dbReference>
<accession>A0A8H3NJV5</accession>
<evidence type="ECO:0000313" key="2">
    <source>
        <dbReference type="Proteomes" id="UP000465221"/>
    </source>
</evidence>
<dbReference type="EMBL" id="BLKC01000026">
    <property type="protein sequence ID" value="GFF35423.1"/>
    <property type="molecule type" value="Genomic_DNA"/>
</dbReference>
<proteinExistence type="predicted"/>
<dbReference type="AlphaFoldDB" id="A0A8H3NJV5"/>
<name>A0A8H3NJV5_9EURO</name>